<name>A0A1H8U3K0_9ACTN</name>
<dbReference type="PANTHER" id="PTHR34293:SF1">
    <property type="entry name" value="HTH-TYPE TRANSCRIPTIONAL REGULATOR TRMBL2"/>
    <property type="match status" value="1"/>
</dbReference>
<dbReference type="STRING" id="310780.SAMN05216267_106329"/>
<dbReference type="GO" id="GO:0003677">
    <property type="term" value="F:DNA binding"/>
    <property type="evidence" value="ECO:0007669"/>
    <property type="project" value="InterPro"/>
</dbReference>
<dbReference type="CDD" id="cd06170">
    <property type="entry name" value="LuxR_C_like"/>
    <property type="match status" value="1"/>
</dbReference>
<accession>A0A1H8U3K0</accession>
<protein>
    <submittedName>
        <fullName evidence="2">Regulatory protein, luxR family</fullName>
    </submittedName>
</protein>
<dbReference type="SUPFAM" id="SSF46894">
    <property type="entry name" value="C-terminal effector domain of the bipartite response regulators"/>
    <property type="match status" value="1"/>
</dbReference>
<dbReference type="Proteomes" id="UP000181951">
    <property type="component" value="Unassembled WGS sequence"/>
</dbReference>
<organism evidence="2 3">
    <name type="scientific">Actinacidiphila rubida</name>
    <dbReference type="NCBI Taxonomy" id="310780"/>
    <lineage>
        <taxon>Bacteria</taxon>
        <taxon>Bacillati</taxon>
        <taxon>Actinomycetota</taxon>
        <taxon>Actinomycetes</taxon>
        <taxon>Kitasatosporales</taxon>
        <taxon>Streptomycetaceae</taxon>
        <taxon>Actinacidiphila</taxon>
    </lineage>
</organism>
<evidence type="ECO:0000313" key="3">
    <source>
        <dbReference type="Proteomes" id="UP000181951"/>
    </source>
</evidence>
<dbReference type="Gene3D" id="3.30.870.10">
    <property type="entry name" value="Endonuclease Chain A"/>
    <property type="match status" value="1"/>
</dbReference>
<dbReference type="InterPro" id="IPR051797">
    <property type="entry name" value="TrmB-like"/>
</dbReference>
<dbReference type="Pfam" id="PF00196">
    <property type="entry name" value="GerE"/>
    <property type="match status" value="1"/>
</dbReference>
<proteinExistence type="predicted"/>
<dbReference type="InterPro" id="IPR036388">
    <property type="entry name" value="WH-like_DNA-bd_sf"/>
</dbReference>
<sequence>MANSARNRGPDAGEIGLALYQVLRSHGSSVPAKATAAAGMTEEEAAPGWAELESLGLIRPGRMPDEVDPIEPDTALLGLLARQREEMRHQRETLSGLLDSAESLMERYRPTVLRETEKIEVRFAGSDERKRQTLAEFNASITGHTSSMHPGPLPSSEVLAQSIVADKELVDRGIKVRAIYGQSVDSAPRQRKYLAQLSATGVEVRLAPQLPFDLLLADSHTALVTANPEIPSEAIIVVRGTALIRSYVALFEDCWLRSVPYSSQVNSTAELEGELTEQHRTTMRLLANGLTDERIARKLGVSLRTVSRLVSEIMRYLQADSRFQAGVLAVAQGLV</sequence>
<dbReference type="RefSeq" id="WP_069465218.1">
    <property type="nucleotide sequence ID" value="NZ_FODD01000063.1"/>
</dbReference>
<dbReference type="PANTHER" id="PTHR34293">
    <property type="entry name" value="HTH-TYPE TRANSCRIPTIONAL REGULATOR TRMBL2"/>
    <property type="match status" value="1"/>
</dbReference>
<dbReference type="PRINTS" id="PR00038">
    <property type="entry name" value="HTHLUXR"/>
</dbReference>
<dbReference type="GO" id="GO:0006355">
    <property type="term" value="P:regulation of DNA-templated transcription"/>
    <property type="evidence" value="ECO:0007669"/>
    <property type="project" value="InterPro"/>
</dbReference>
<dbReference type="EMBL" id="FODD01000063">
    <property type="protein sequence ID" value="SEO97705.1"/>
    <property type="molecule type" value="Genomic_DNA"/>
</dbReference>
<evidence type="ECO:0000313" key="2">
    <source>
        <dbReference type="EMBL" id="SEO97705.1"/>
    </source>
</evidence>
<dbReference type="AlphaFoldDB" id="A0A1H8U3K0"/>
<dbReference type="InterPro" id="IPR000792">
    <property type="entry name" value="Tscrpt_reg_LuxR_C"/>
</dbReference>
<dbReference type="SMART" id="SM00421">
    <property type="entry name" value="HTH_LUXR"/>
    <property type="match status" value="1"/>
</dbReference>
<dbReference type="Gene3D" id="1.10.10.10">
    <property type="entry name" value="Winged helix-like DNA-binding domain superfamily/Winged helix DNA-binding domain"/>
    <property type="match status" value="1"/>
</dbReference>
<dbReference type="PROSITE" id="PS50043">
    <property type="entry name" value="HTH_LUXR_2"/>
    <property type="match status" value="1"/>
</dbReference>
<dbReference type="OrthoDB" id="4266042at2"/>
<gene>
    <name evidence="2" type="ORF">SAMN05216267_106329</name>
</gene>
<evidence type="ECO:0000259" key="1">
    <source>
        <dbReference type="PROSITE" id="PS50043"/>
    </source>
</evidence>
<dbReference type="InterPro" id="IPR016032">
    <property type="entry name" value="Sig_transdc_resp-reg_C-effctor"/>
</dbReference>
<reference evidence="2 3" key="1">
    <citation type="submission" date="2016-10" db="EMBL/GenBank/DDBJ databases">
        <authorList>
            <person name="de Groot N.N."/>
        </authorList>
    </citation>
    <scope>NUCLEOTIDE SEQUENCE [LARGE SCALE GENOMIC DNA]</scope>
    <source>
        <strain evidence="2 3">CGMCC 4.2026</strain>
    </source>
</reference>
<feature type="domain" description="HTH luxR-type" evidence="1">
    <location>
        <begin position="268"/>
        <end position="333"/>
    </location>
</feature>
<keyword evidence="3" id="KW-1185">Reference proteome</keyword>